<sequence>MKLVDRAFVRQHFKSAIDNVTDKELRSAQGYLPKMKESLHALVKTRVKYAILSHRWFDVGEPTYQDLSKKEKLVGAGVDKLMEFCRKAKEYGCDFAWSDTCCIDKTSSSELDESIRSMFRWYRESYVCIAYLGETTSLEDLERDAWFTRGWTLQELLAPTQIKFYKKDWTPLTSALNDKEDNSKSIMHTISRITNISIMDLCWFTPGMWGFSLRERLSWASHRKTTRVEDMAYCLIGIFDVSLTVAYGEGRRAFLRLQQAIIENNDSWEVFAW</sequence>
<evidence type="ECO:0000313" key="1">
    <source>
        <dbReference type="EMBL" id="KAH7922059.1"/>
    </source>
</evidence>
<dbReference type="Proteomes" id="UP000790709">
    <property type="component" value="Unassembled WGS sequence"/>
</dbReference>
<organism evidence="1 2">
    <name type="scientific">Leucogyrophana mollusca</name>
    <dbReference type="NCBI Taxonomy" id="85980"/>
    <lineage>
        <taxon>Eukaryota</taxon>
        <taxon>Fungi</taxon>
        <taxon>Dikarya</taxon>
        <taxon>Basidiomycota</taxon>
        <taxon>Agaricomycotina</taxon>
        <taxon>Agaricomycetes</taxon>
        <taxon>Agaricomycetidae</taxon>
        <taxon>Boletales</taxon>
        <taxon>Boletales incertae sedis</taxon>
        <taxon>Leucogyrophana</taxon>
    </lineage>
</organism>
<proteinExistence type="predicted"/>
<accession>A0ACB8B9B1</accession>
<dbReference type="EMBL" id="MU266500">
    <property type="protein sequence ID" value="KAH7922059.1"/>
    <property type="molecule type" value="Genomic_DNA"/>
</dbReference>
<protein>
    <submittedName>
        <fullName evidence="1">Uncharacterized protein</fullName>
    </submittedName>
</protein>
<reference evidence="1" key="1">
    <citation type="journal article" date="2021" name="New Phytol.">
        <title>Evolutionary innovations through gain and loss of genes in the ectomycorrhizal Boletales.</title>
        <authorList>
            <person name="Wu G."/>
            <person name="Miyauchi S."/>
            <person name="Morin E."/>
            <person name="Kuo A."/>
            <person name="Drula E."/>
            <person name="Varga T."/>
            <person name="Kohler A."/>
            <person name="Feng B."/>
            <person name="Cao Y."/>
            <person name="Lipzen A."/>
            <person name="Daum C."/>
            <person name="Hundley H."/>
            <person name="Pangilinan J."/>
            <person name="Johnson J."/>
            <person name="Barry K."/>
            <person name="LaButti K."/>
            <person name="Ng V."/>
            <person name="Ahrendt S."/>
            <person name="Min B."/>
            <person name="Choi I.G."/>
            <person name="Park H."/>
            <person name="Plett J.M."/>
            <person name="Magnuson J."/>
            <person name="Spatafora J.W."/>
            <person name="Nagy L.G."/>
            <person name="Henrissat B."/>
            <person name="Grigoriev I.V."/>
            <person name="Yang Z.L."/>
            <person name="Xu J."/>
            <person name="Martin F.M."/>
        </authorList>
    </citation>
    <scope>NUCLEOTIDE SEQUENCE</scope>
    <source>
        <strain evidence="1">KUC20120723A-06</strain>
    </source>
</reference>
<feature type="non-terminal residue" evidence="1">
    <location>
        <position position="273"/>
    </location>
</feature>
<name>A0ACB8B9B1_9AGAM</name>
<comment type="caution">
    <text evidence="1">The sequence shown here is derived from an EMBL/GenBank/DDBJ whole genome shotgun (WGS) entry which is preliminary data.</text>
</comment>
<keyword evidence="2" id="KW-1185">Reference proteome</keyword>
<gene>
    <name evidence="1" type="ORF">BV22DRAFT_972178</name>
</gene>
<evidence type="ECO:0000313" key="2">
    <source>
        <dbReference type="Proteomes" id="UP000790709"/>
    </source>
</evidence>